<feature type="domain" description="AAA+ ATPase At3g28540-like C-terminal" evidence="3">
    <location>
        <begin position="69"/>
        <end position="141"/>
    </location>
</feature>
<dbReference type="InterPro" id="IPR027417">
    <property type="entry name" value="P-loop_NTPase"/>
</dbReference>
<reference evidence="4" key="2">
    <citation type="submission" date="2018-05" db="EMBL/GenBank/DDBJ databases">
        <title>OpunRS2 (Oryza punctata Reference Sequence Version 2).</title>
        <authorList>
            <person name="Zhang J."/>
            <person name="Kudrna D."/>
            <person name="Lee S."/>
            <person name="Talag J."/>
            <person name="Welchert J."/>
            <person name="Wing R.A."/>
        </authorList>
    </citation>
    <scope>NUCLEOTIDE SEQUENCE [LARGE SCALE GENOMIC DNA]</scope>
</reference>
<evidence type="ECO:0000313" key="4">
    <source>
        <dbReference type="EnsemblPlants" id="OPUNC03G27630.1"/>
    </source>
</evidence>
<accession>A0A0E0KHP0</accession>
<keyword evidence="5" id="KW-1185">Reference proteome</keyword>
<dbReference type="AlphaFoldDB" id="A0A0E0KHP0"/>
<feature type="domain" description="ATPase AAA-type core" evidence="2">
    <location>
        <begin position="10"/>
        <end position="67"/>
    </location>
</feature>
<dbReference type="InterPro" id="IPR058017">
    <property type="entry name" value="At3g28540-like_C"/>
</dbReference>
<evidence type="ECO:0000259" key="2">
    <source>
        <dbReference type="Pfam" id="PF00004"/>
    </source>
</evidence>
<feature type="region of interest" description="Disordered" evidence="1">
    <location>
        <begin position="137"/>
        <end position="156"/>
    </location>
</feature>
<proteinExistence type="predicted"/>
<dbReference type="GO" id="GO:0016887">
    <property type="term" value="F:ATP hydrolysis activity"/>
    <property type="evidence" value="ECO:0007669"/>
    <property type="project" value="InterPro"/>
</dbReference>
<reference evidence="4" key="1">
    <citation type="submission" date="2015-04" db="UniProtKB">
        <authorList>
            <consortium name="EnsemblPlants"/>
        </authorList>
    </citation>
    <scope>IDENTIFICATION</scope>
</reference>
<dbReference type="Pfam" id="PF25568">
    <property type="entry name" value="AAA_lid_At3g28540"/>
    <property type="match status" value="1"/>
</dbReference>
<evidence type="ECO:0008006" key="6">
    <source>
        <dbReference type="Google" id="ProtNLM"/>
    </source>
</evidence>
<name>A0A0E0KHP0_ORYPU</name>
<dbReference type="HOGENOM" id="CLU_1689553_0_0_1"/>
<dbReference type="SUPFAM" id="SSF52540">
    <property type="entry name" value="P-loop containing nucleoside triphosphate hydrolases"/>
    <property type="match status" value="1"/>
</dbReference>
<dbReference type="OMA" id="MHIELAY"/>
<organism evidence="4">
    <name type="scientific">Oryza punctata</name>
    <name type="common">Red rice</name>
    <dbReference type="NCBI Taxonomy" id="4537"/>
    <lineage>
        <taxon>Eukaryota</taxon>
        <taxon>Viridiplantae</taxon>
        <taxon>Streptophyta</taxon>
        <taxon>Embryophyta</taxon>
        <taxon>Tracheophyta</taxon>
        <taxon>Spermatophyta</taxon>
        <taxon>Magnoliopsida</taxon>
        <taxon>Liliopsida</taxon>
        <taxon>Poales</taxon>
        <taxon>Poaceae</taxon>
        <taxon>BOP clade</taxon>
        <taxon>Oryzoideae</taxon>
        <taxon>Oryzeae</taxon>
        <taxon>Oryzinae</taxon>
        <taxon>Oryza</taxon>
    </lineage>
</organism>
<dbReference type="PANTHER" id="PTHR23070">
    <property type="entry name" value="BCS1 AAA-TYPE ATPASE"/>
    <property type="match status" value="1"/>
</dbReference>
<dbReference type="Proteomes" id="UP000026962">
    <property type="component" value="Chromosome 3"/>
</dbReference>
<dbReference type="EnsemblPlants" id="OPUNC03G27630.1">
    <property type="protein sequence ID" value="OPUNC03G27630.1"/>
    <property type="gene ID" value="OPUNC03G27630"/>
</dbReference>
<dbReference type="STRING" id="4537.A0A0E0KHP0"/>
<sequence length="156" mass="17342">MTPKKTIINRGGDGDRKVTLSGLPNFIDRLLSAFDEEQLIMLTTNHIEDLDKALIRMGWMDKKIELSYCDFETFKSLAKICLDVNSHRLFGDVEPLLPEVDLVLTDVVKHLAPMNPHDNVSSCLARLVSALHKEKAAKAKKGATANAQRQDGDIGE</sequence>
<dbReference type="Gramene" id="OPUNC03G27630.1">
    <property type="protein sequence ID" value="OPUNC03G27630.1"/>
    <property type="gene ID" value="OPUNC03G27630"/>
</dbReference>
<evidence type="ECO:0000313" key="5">
    <source>
        <dbReference type="Proteomes" id="UP000026962"/>
    </source>
</evidence>
<dbReference type="eggNOG" id="KOG0743">
    <property type="taxonomic scope" value="Eukaryota"/>
</dbReference>
<dbReference type="InterPro" id="IPR050747">
    <property type="entry name" value="Mitochondrial_chaperone_BCS1"/>
</dbReference>
<evidence type="ECO:0000259" key="3">
    <source>
        <dbReference type="Pfam" id="PF25568"/>
    </source>
</evidence>
<protein>
    <recommendedName>
        <fullName evidence="6">ATPase AAA-type core domain-containing protein</fullName>
    </recommendedName>
</protein>
<dbReference type="Gene3D" id="3.40.50.300">
    <property type="entry name" value="P-loop containing nucleotide triphosphate hydrolases"/>
    <property type="match status" value="1"/>
</dbReference>
<dbReference type="Pfam" id="PF00004">
    <property type="entry name" value="AAA"/>
    <property type="match status" value="1"/>
</dbReference>
<dbReference type="InterPro" id="IPR003959">
    <property type="entry name" value="ATPase_AAA_core"/>
</dbReference>
<dbReference type="GO" id="GO:0005524">
    <property type="term" value="F:ATP binding"/>
    <property type="evidence" value="ECO:0007669"/>
    <property type="project" value="InterPro"/>
</dbReference>
<evidence type="ECO:0000256" key="1">
    <source>
        <dbReference type="SAM" id="MobiDB-lite"/>
    </source>
</evidence>